<evidence type="ECO:0000256" key="6">
    <source>
        <dbReference type="ARBA" id="ARBA00023015"/>
    </source>
</evidence>
<dbReference type="PRINTS" id="PR00032">
    <property type="entry name" value="HTHARAC"/>
</dbReference>
<feature type="modified residue" description="4-aspartylphosphate" evidence="10">
    <location>
        <position position="53"/>
    </location>
</feature>
<dbReference type="GO" id="GO:0003700">
    <property type="term" value="F:DNA-binding transcription factor activity"/>
    <property type="evidence" value="ECO:0007669"/>
    <property type="project" value="InterPro"/>
</dbReference>
<dbReference type="Gene3D" id="3.40.50.2300">
    <property type="match status" value="1"/>
</dbReference>
<accession>A0A923LLE9</accession>
<dbReference type="PROSITE" id="PS01124">
    <property type="entry name" value="HTH_ARAC_FAMILY_2"/>
    <property type="match status" value="1"/>
</dbReference>
<dbReference type="InterPro" id="IPR011006">
    <property type="entry name" value="CheY-like_superfamily"/>
</dbReference>
<dbReference type="GO" id="GO:0005737">
    <property type="term" value="C:cytoplasm"/>
    <property type="evidence" value="ECO:0007669"/>
    <property type="project" value="UniProtKB-SubCell"/>
</dbReference>
<evidence type="ECO:0000256" key="7">
    <source>
        <dbReference type="ARBA" id="ARBA00023125"/>
    </source>
</evidence>
<keyword evidence="8" id="KW-0804">Transcription</keyword>
<dbReference type="InterPro" id="IPR001789">
    <property type="entry name" value="Sig_transdc_resp-reg_receiver"/>
</dbReference>
<evidence type="ECO:0000259" key="11">
    <source>
        <dbReference type="PROSITE" id="PS01124"/>
    </source>
</evidence>
<evidence type="ECO:0000256" key="1">
    <source>
        <dbReference type="ARBA" id="ARBA00004496"/>
    </source>
</evidence>
<keyword evidence="7" id="KW-0238">DNA-binding</keyword>
<reference evidence="13" key="1">
    <citation type="submission" date="2020-08" db="EMBL/GenBank/DDBJ databases">
        <title>Genome public.</title>
        <authorList>
            <person name="Liu C."/>
            <person name="Sun Q."/>
        </authorList>
    </citation>
    <scope>NUCLEOTIDE SEQUENCE</scope>
    <source>
        <strain evidence="13">NSJ-55</strain>
    </source>
</reference>
<keyword evidence="14" id="KW-1185">Reference proteome</keyword>
<keyword evidence="5" id="KW-0902">Two-component regulatory system</keyword>
<evidence type="ECO:0000256" key="4">
    <source>
        <dbReference type="ARBA" id="ARBA00022553"/>
    </source>
</evidence>
<dbReference type="RefSeq" id="WP_186877123.1">
    <property type="nucleotide sequence ID" value="NZ_JACOPF010000005.1"/>
</dbReference>
<dbReference type="AlphaFoldDB" id="A0A923LLE9"/>
<keyword evidence="3" id="KW-0963">Cytoplasm</keyword>
<evidence type="ECO:0000256" key="2">
    <source>
        <dbReference type="ARBA" id="ARBA00018672"/>
    </source>
</evidence>
<dbReference type="Proteomes" id="UP000652477">
    <property type="component" value="Unassembled WGS sequence"/>
</dbReference>
<protein>
    <recommendedName>
        <fullName evidence="2">Stage 0 sporulation protein A homolog</fullName>
    </recommendedName>
</protein>
<dbReference type="CDD" id="cd17536">
    <property type="entry name" value="REC_YesN-like"/>
    <property type="match status" value="1"/>
</dbReference>
<dbReference type="InterPro" id="IPR051552">
    <property type="entry name" value="HptR"/>
</dbReference>
<feature type="domain" description="HTH araC/xylS-type" evidence="11">
    <location>
        <begin position="159"/>
        <end position="257"/>
    </location>
</feature>
<dbReference type="PANTHER" id="PTHR42713">
    <property type="entry name" value="HISTIDINE KINASE-RELATED"/>
    <property type="match status" value="1"/>
</dbReference>
<comment type="function">
    <text evidence="9">May play the central regulatory role in sporulation. It may be an element of the effector pathway responsible for the activation of sporulation genes in response to nutritional stress. Spo0A may act in concert with spo0H (a sigma factor) to control the expression of some genes that are critical to the sporulation process.</text>
</comment>
<sequence>MRLLIADDERIIRNGLRSLPWESMGIQEVLEAENGLAAKNILLDEKIDILISDIKMPGLSGLELAEYIKEHSMDVAIILLTGYSEFEYARRALQNQVFDYVLKPVRREEILPTVKRLVQSLERERYRANVVKNYESASVSKDLSEQIFWSFRGIDEQAMEILQDMGKNYASGISLHFLAEKYHFSAGYLSRMIKKETGYSFSAILNSIRLAAAEEFLQENAKKINLICERAGFSDPKYFSQVFKRTFGCSPGEFRKQGKEKRLYSIKEILEMSEDTE</sequence>
<organism evidence="13 14">
    <name type="scientific">Mediterraneibacter hominis</name>
    <dbReference type="NCBI Taxonomy" id="2763054"/>
    <lineage>
        <taxon>Bacteria</taxon>
        <taxon>Bacillati</taxon>
        <taxon>Bacillota</taxon>
        <taxon>Clostridia</taxon>
        <taxon>Lachnospirales</taxon>
        <taxon>Lachnospiraceae</taxon>
        <taxon>Mediterraneibacter</taxon>
    </lineage>
</organism>
<keyword evidence="4 10" id="KW-0597">Phosphoprotein</keyword>
<comment type="subcellular location">
    <subcellularLocation>
        <location evidence="1">Cytoplasm</location>
    </subcellularLocation>
</comment>
<evidence type="ECO:0000256" key="8">
    <source>
        <dbReference type="ARBA" id="ARBA00023163"/>
    </source>
</evidence>
<dbReference type="InterPro" id="IPR018060">
    <property type="entry name" value="HTH_AraC"/>
</dbReference>
<dbReference type="Pfam" id="PF12833">
    <property type="entry name" value="HTH_18"/>
    <property type="match status" value="1"/>
</dbReference>
<evidence type="ECO:0000313" key="14">
    <source>
        <dbReference type="Proteomes" id="UP000652477"/>
    </source>
</evidence>
<dbReference type="PANTHER" id="PTHR42713:SF3">
    <property type="entry name" value="TRANSCRIPTIONAL REGULATORY PROTEIN HPTR"/>
    <property type="match status" value="1"/>
</dbReference>
<keyword evidence="6" id="KW-0805">Transcription regulation</keyword>
<name>A0A923LLE9_9FIRM</name>
<comment type="caution">
    <text evidence="13">The sequence shown here is derived from an EMBL/GenBank/DDBJ whole genome shotgun (WGS) entry which is preliminary data.</text>
</comment>
<dbReference type="Gene3D" id="1.10.10.60">
    <property type="entry name" value="Homeodomain-like"/>
    <property type="match status" value="2"/>
</dbReference>
<evidence type="ECO:0000256" key="10">
    <source>
        <dbReference type="PROSITE-ProRule" id="PRU00169"/>
    </source>
</evidence>
<dbReference type="SMART" id="SM00448">
    <property type="entry name" value="REC"/>
    <property type="match status" value="1"/>
</dbReference>
<evidence type="ECO:0000259" key="12">
    <source>
        <dbReference type="PROSITE" id="PS50110"/>
    </source>
</evidence>
<dbReference type="SMART" id="SM00342">
    <property type="entry name" value="HTH_ARAC"/>
    <property type="match status" value="1"/>
</dbReference>
<dbReference type="SUPFAM" id="SSF52172">
    <property type="entry name" value="CheY-like"/>
    <property type="match status" value="1"/>
</dbReference>
<dbReference type="InterPro" id="IPR020449">
    <property type="entry name" value="Tscrpt_reg_AraC-type_HTH"/>
</dbReference>
<dbReference type="GO" id="GO:0000160">
    <property type="term" value="P:phosphorelay signal transduction system"/>
    <property type="evidence" value="ECO:0007669"/>
    <property type="project" value="UniProtKB-KW"/>
</dbReference>
<dbReference type="SUPFAM" id="SSF46689">
    <property type="entry name" value="Homeodomain-like"/>
    <property type="match status" value="1"/>
</dbReference>
<dbReference type="Pfam" id="PF00072">
    <property type="entry name" value="Response_reg"/>
    <property type="match status" value="1"/>
</dbReference>
<gene>
    <name evidence="13" type="ORF">H8S37_16295</name>
</gene>
<dbReference type="PROSITE" id="PS50110">
    <property type="entry name" value="RESPONSE_REGULATORY"/>
    <property type="match status" value="1"/>
</dbReference>
<evidence type="ECO:0000256" key="5">
    <source>
        <dbReference type="ARBA" id="ARBA00023012"/>
    </source>
</evidence>
<dbReference type="InterPro" id="IPR009057">
    <property type="entry name" value="Homeodomain-like_sf"/>
</dbReference>
<proteinExistence type="predicted"/>
<feature type="domain" description="Response regulatory" evidence="12">
    <location>
        <begin position="2"/>
        <end position="118"/>
    </location>
</feature>
<dbReference type="GO" id="GO:0043565">
    <property type="term" value="F:sequence-specific DNA binding"/>
    <property type="evidence" value="ECO:0007669"/>
    <property type="project" value="InterPro"/>
</dbReference>
<evidence type="ECO:0000313" key="13">
    <source>
        <dbReference type="EMBL" id="MBC5690473.1"/>
    </source>
</evidence>
<evidence type="ECO:0000256" key="3">
    <source>
        <dbReference type="ARBA" id="ARBA00022490"/>
    </source>
</evidence>
<evidence type="ECO:0000256" key="9">
    <source>
        <dbReference type="ARBA" id="ARBA00024867"/>
    </source>
</evidence>
<dbReference type="EMBL" id="JACOPF010000005">
    <property type="protein sequence ID" value="MBC5690473.1"/>
    <property type="molecule type" value="Genomic_DNA"/>
</dbReference>